<dbReference type="PANTHER" id="PTHR30083">
    <property type="entry name" value="TRANSCRIPTIONAL REGULATOR-RELATED"/>
    <property type="match status" value="1"/>
</dbReference>
<dbReference type="Pfam" id="PF11922">
    <property type="entry name" value="DUF3440"/>
    <property type="match status" value="1"/>
</dbReference>
<dbReference type="InterPro" id="IPR014729">
    <property type="entry name" value="Rossmann-like_a/b/a_fold"/>
</dbReference>
<dbReference type="EMBL" id="LT630003">
    <property type="protein sequence ID" value="SET54175.1"/>
    <property type="molecule type" value="Genomic_DNA"/>
</dbReference>
<evidence type="ECO:0000313" key="2">
    <source>
        <dbReference type="Proteomes" id="UP000198970"/>
    </source>
</evidence>
<accession>A0ABY1C1W2</accession>
<dbReference type="InterPro" id="IPR021845">
    <property type="entry name" value="DUF3440"/>
</dbReference>
<keyword evidence="2" id="KW-1185">Reference proteome</keyword>
<sequence length="459" mass="54617">MALPPLILPILSVYKTEVICIPKIYSSEDVLTAAMERINIAFTHFSHLYLCVSGGKDSSVMLQLCAHVARQRGRKFSIQYIDLEAQYQATIQHIEELRRMTADVVDRFYWCCLPLSLRNAVSVIQPKWICWDRNDQDKWVRDMPDYDCVINENNMPEDWTWFYKGMEFEEYTYRFSQWFQKTHGNTVGVGIAIRSNESLNRFNTIISKKKERFQDYGWTTKLRVSDPGCEIFHFYPLYDWRTEDIWGAVSQLDLAFNEIYELMYKNGLSIHQQRLCQPYGDDQRNGLNQFRALEPETWERVVNRVHGVNFGNIYARSSLLGNIKSEKPGEMTWQQYTVLLLESLGLYSPELRDHYYRKINTYMEWWNTRGYPLEKIPDEADRKLETQKKVPSWRRIARAIEKNDFWLRRLSFAPSKSDVKLLMQLRKQYQNFINFDDAQDKQMRKIITEEEDDGKDTML</sequence>
<name>A0ABY1C1W2_9FIRM</name>
<gene>
    <name evidence="1" type="ORF">SAMN02745906_0285</name>
</gene>
<reference evidence="1 2" key="1">
    <citation type="submission" date="2016-10" db="EMBL/GenBank/DDBJ databases">
        <authorList>
            <person name="Varghese N."/>
            <person name="Submissions S."/>
        </authorList>
    </citation>
    <scope>NUCLEOTIDE SEQUENCE [LARGE SCALE GENOMIC DNA]</scope>
    <source>
        <strain evidence="1 2">ATCC 19403</strain>
    </source>
</reference>
<evidence type="ECO:0000313" key="1">
    <source>
        <dbReference type="EMBL" id="SET54175.1"/>
    </source>
</evidence>
<organism evidence="1 2">
    <name type="scientific">Lacrimispora sphenoides JCM 1415</name>
    <dbReference type="NCBI Taxonomy" id="1297793"/>
    <lineage>
        <taxon>Bacteria</taxon>
        <taxon>Bacillati</taxon>
        <taxon>Bacillota</taxon>
        <taxon>Clostridia</taxon>
        <taxon>Lachnospirales</taxon>
        <taxon>Lachnospiraceae</taxon>
        <taxon>Lacrimispora</taxon>
    </lineage>
</organism>
<protein>
    <submittedName>
        <fullName evidence="1">Predicted phosphoadenosine phosphosulfate sulfurtransferase, contains C-terminal DUF3440 domain</fullName>
    </submittedName>
</protein>
<dbReference type="Gene3D" id="3.40.50.620">
    <property type="entry name" value="HUPs"/>
    <property type="match status" value="1"/>
</dbReference>
<dbReference type="SUPFAM" id="SSF52402">
    <property type="entry name" value="Adenine nucleotide alpha hydrolases-like"/>
    <property type="match status" value="1"/>
</dbReference>
<proteinExistence type="predicted"/>
<dbReference type="Proteomes" id="UP000198970">
    <property type="component" value="Chromosome I"/>
</dbReference>
<dbReference type="PANTHER" id="PTHR30083:SF0">
    <property type="entry name" value="3'-PHOSPHOADENOSINE 5'-PHOSPHOSULFATE SULFOTRANSFERASE (PAPS REDUCTASE)_FAD SYNTHETASE"/>
    <property type="match status" value="1"/>
</dbReference>